<dbReference type="HAMAP" id="MF_00900">
    <property type="entry name" value="GTPase_HflX"/>
    <property type="match status" value="1"/>
</dbReference>
<dbReference type="PANTHER" id="PTHR10229:SF4">
    <property type="entry name" value="GTPASE HFLX"/>
    <property type="match status" value="1"/>
</dbReference>
<comment type="subunit">
    <text evidence="5">Monomer. Associates with the 50S ribosomal subunit.</text>
</comment>
<feature type="domain" description="Hflx-type G" evidence="7">
    <location>
        <begin position="196"/>
        <end position="364"/>
    </location>
</feature>
<evidence type="ECO:0000256" key="1">
    <source>
        <dbReference type="ARBA" id="ARBA00022723"/>
    </source>
</evidence>
<dbReference type="InterPro" id="IPR025121">
    <property type="entry name" value="GTPase_HflX_N"/>
</dbReference>
<dbReference type="EMBL" id="JBHSAO010000010">
    <property type="protein sequence ID" value="MFC4024853.1"/>
    <property type="molecule type" value="Genomic_DNA"/>
</dbReference>
<keyword evidence="2 5" id="KW-0547">Nucleotide-binding</keyword>
<dbReference type="InterPro" id="IPR032305">
    <property type="entry name" value="GTP-bd_M"/>
</dbReference>
<evidence type="ECO:0000256" key="4">
    <source>
        <dbReference type="ARBA" id="ARBA00023134"/>
    </source>
</evidence>
<evidence type="ECO:0000256" key="2">
    <source>
        <dbReference type="ARBA" id="ARBA00022741"/>
    </source>
</evidence>
<reference evidence="9" key="1">
    <citation type="journal article" date="2019" name="Int. J. Syst. Evol. Microbiol.">
        <title>The Global Catalogue of Microorganisms (GCM) 10K type strain sequencing project: providing services to taxonomists for standard genome sequencing and annotation.</title>
        <authorList>
            <consortium name="The Broad Institute Genomics Platform"/>
            <consortium name="The Broad Institute Genome Sequencing Center for Infectious Disease"/>
            <person name="Wu L."/>
            <person name="Ma J."/>
        </authorList>
    </citation>
    <scope>NUCLEOTIDE SEQUENCE [LARGE SCALE GENOMIC DNA]</scope>
    <source>
        <strain evidence="9">IBRC-M 10703</strain>
    </source>
</reference>
<dbReference type="RefSeq" id="WP_379497352.1">
    <property type="nucleotide sequence ID" value="NZ_JBHSAO010000010.1"/>
</dbReference>
<comment type="caution">
    <text evidence="8">The sequence shown here is derived from an EMBL/GenBank/DDBJ whole genome shotgun (WGS) entry which is preliminary data.</text>
</comment>
<dbReference type="InterPro" id="IPR006073">
    <property type="entry name" value="GTP-bd"/>
</dbReference>
<dbReference type="InterPro" id="IPR027417">
    <property type="entry name" value="P-loop_NTPase"/>
</dbReference>
<comment type="function">
    <text evidence="5">GTPase that associates with the 50S ribosomal subunit and may have a role during protein synthesis or ribosome biogenesis.</text>
</comment>
<evidence type="ECO:0000256" key="6">
    <source>
        <dbReference type="SAM" id="MobiDB-lite"/>
    </source>
</evidence>
<sequence>MKNNAILVGVNTSQNEEEFSYSMEELENLADACGIQAVEKLTQNLERIHQGHYLGKGKLEELKEMIDKEEADVIIFDDELSPSQIRNIEKATDCEVVDRTMLILEIFARRAKTRESKLQVEVARLRYMLPRLIGSRESLGRQGGGSGLSNRGSGETKLETDRRKIEEQITKLNRELNSLVNQRETQRKQREKSNMPVVSLVGYTNAGKSTMMNAVLDYYNSGIDKQVFEKDMLFATLETSVRKVELDTNQTFLLTDTVGFINKLPHHLVKAFRSTLEEVLGADLLIQVLDVSNPHHAEHQRLTNNILDDIGIDGIPVIYAYNKADASLVEYPVVEDNRIYLSAKNREGLKELTEMIKEVVFSSYITCELLIPYTGGKIVAYFNEHANILEESYDEQGTRLVVECKTADANKYEKYVIK</sequence>
<gene>
    <name evidence="5 8" type="primary">hflX</name>
    <name evidence="8" type="ORF">ACFOUV_13705</name>
</gene>
<evidence type="ECO:0000313" key="8">
    <source>
        <dbReference type="EMBL" id="MFC4024853.1"/>
    </source>
</evidence>
<name>A0ABV8H1E2_9BACI</name>
<dbReference type="Pfam" id="PF13167">
    <property type="entry name" value="GTP-bdg_N"/>
    <property type="match status" value="1"/>
</dbReference>
<keyword evidence="5" id="KW-0963">Cytoplasm</keyword>
<evidence type="ECO:0000256" key="5">
    <source>
        <dbReference type="HAMAP-Rule" id="MF_00900"/>
    </source>
</evidence>
<dbReference type="InterPro" id="IPR016496">
    <property type="entry name" value="GTPase_HflX"/>
</dbReference>
<organism evidence="8 9">
    <name type="scientific">Oceanobacillus longus</name>
    <dbReference type="NCBI Taxonomy" id="930120"/>
    <lineage>
        <taxon>Bacteria</taxon>
        <taxon>Bacillati</taxon>
        <taxon>Bacillota</taxon>
        <taxon>Bacilli</taxon>
        <taxon>Bacillales</taxon>
        <taxon>Bacillaceae</taxon>
        <taxon>Oceanobacillus</taxon>
    </lineage>
</organism>
<dbReference type="InterPro" id="IPR030394">
    <property type="entry name" value="G_HFLX_dom"/>
</dbReference>
<dbReference type="Proteomes" id="UP001595772">
    <property type="component" value="Unassembled WGS sequence"/>
</dbReference>
<dbReference type="Gene3D" id="3.40.50.11060">
    <property type="entry name" value="GTPase HflX, N-terminal domain"/>
    <property type="match status" value="1"/>
</dbReference>
<dbReference type="Gene3D" id="3.40.50.300">
    <property type="entry name" value="P-loop containing nucleotide triphosphate hydrolases"/>
    <property type="match status" value="1"/>
</dbReference>
<feature type="region of interest" description="Disordered" evidence="6">
    <location>
        <begin position="138"/>
        <end position="162"/>
    </location>
</feature>
<dbReference type="Gene3D" id="6.10.250.2860">
    <property type="match status" value="1"/>
</dbReference>
<evidence type="ECO:0000256" key="3">
    <source>
        <dbReference type="ARBA" id="ARBA00022842"/>
    </source>
</evidence>
<comment type="similarity">
    <text evidence="5">Belongs to the TRAFAC class OBG-HflX-like GTPase superfamily. HflX GTPase family.</text>
</comment>
<dbReference type="PIRSF" id="PIRSF006809">
    <property type="entry name" value="GTP-binding_hflX_prd"/>
    <property type="match status" value="1"/>
</dbReference>
<dbReference type="PANTHER" id="PTHR10229">
    <property type="entry name" value="GTP-BINDING PROTEIN HFLX"/>
    <property type="match status" value="1"/>
</dbReference>
<comment type="subcellular location">
    <subcellularLocation>
        <location evidence="5">Cytoplasm</location>
    </subcellularLocation>
    <text evidence="5">May associate with membranes.</text>
</comment>
<dbReference type="CDD" id="cd01878">
    <property type="entry name" value="HflX"/>
    <property type="match status" value="1"/>
</dbReference>
<protein>
    <recommendedName>
        <fullName evidence="5">GTPase HflX</fullName>
    </recommendedName>
    <alternativeName>
        <fullName evidence="5">GTP-binding protein HflX</fullName>
    </alternativeName>
</protein>
<evidence type="ECO:0000259" key="7">
    <source>
        <dbReference type="PROSITE" id="PS51705"/>
    </source>
</evidence>
<dbReference type="Pfam" id="PF01926">
    <property type="entry name" value="MMR_HSR1"/>
    <property type="match status" value="1"/>
</dbReference>
<keyword evidence="1" id="KW-0479">Metal-binding</keyword>
<dbReference type="SUPFAM" id="SSF52540">
    <property type="entry name" value="P-loop containing nucleoside triphosphate hydrolases"/>
    <property type="match status" value="1"/>
</dbReference>
<keyword evidence="9" id="KW-1185">Reference proteome</keyword>
<dbReference type="Pfam" id="PF16360">
    <property type="entry name" value="GTP-bdg_M"/>
    <property type="match status" value="1"/>
</dbReference>
<keyword evidence="4 5" id="KW-0342">GTP-binding</keyword>
<dbReference type="PROSITE" id="PS51705">
    <property type="entry name" value="G_HFLX"/>
    <property type="match status" value="1"/>
</dbReference>
<evidence type="ECO:0000313" key="9">
    <source>
        <dbReference type="Proteomes" id="UP001595772"/>
    </source>
</evidence>
<dbReference type="InterPro" id="IPR042108">
    <property type="entry name" value="GTPase_HflX_N_sf"/>
</dbReference>
<dbReference type="NCBIfam" id="TIGR03156">
    <property type="entry name" value="GTP_HflX"/>
    <property type="match status" value="1"/>
</dbReference>
<keyword evidence="3" id="KW-0460">Magnesium</keyword>
<proteinExistence type="inferred from homology"/>
<accession>A0ABV8H1E2</accession>